<evidence type="ECO:0000313" key="3">
    <source>
        <dbReference type="Proteomes" id="UP000294855"/>
    </source>
</evidence>
<reference evidence="2 3" key="1">
    <citation type="submission" date="2019-03" db="EMBL/GenBank/DDBJ databases">
        <title>Genomic Encyclopedia of Type Strains, Phase IV (KMG-IV): sequencing the most valuable type-strain genomes for metagenomic binning, comparative biology and taxonomic classification.</title>
        <authorList>
            <person name="Goeker M."/>
        </authorList>
    </citation>
    <scope>NUCLEOTIDE SEQUENCE [LARGE SCALE GENOMIC DNA]</scope>
    <source>
        <strain evidence="2 3">DSM 13328</strain>
    </source>
</reference>
<name>A0A484F2D5_9EURY</name>
<dbReference type="EMBL" id="SNYS01000011">
    <property type="protein sequence ID" value="TDQ67627.1"/>
    <property type="molecule type" value="Genomic_DNA"/>
</dbReference>
<keyword evidence="1" id="KW-0472">Membrane</keyword>
<protein>
    <submittedName>
        <fullName evidence="2">Uncharacterized protein</fullName>
    </submittedName>
</protein>
<feature type="transmembrane region" description="Helical" evidence="1">
    <location>
        <begin position="126"/>
        <end position="144"/>
    </location>
</feature>
<dbReference type="Proteomes" id="UP000294855">
    <property type="component" value="Unassembled WGS sequence"/>
</dbReference>
<dbReference type="AlphaFoldDB" id="A0A484F2D5"/>
<gene>
    <name evidence="2" type="ORF">C7391_1603</name>
</gene>
<keyword evidence="3" id="KW-1185">Reference proteome</keyword>
<keyword evidence="1" id="KW-0812">Transmembrane</keyword>
<feature type="transmembrane region" description="Helical" evidence="1">
    <location>
        <begin position="88"/>
        <end position="111"/>
    </location>
</feature>
<organism evidence="2 3">
    <name type="scientific">Methanimicrococcus blatticola</name>
    <dbReference type="NCBI Taxonomy" id="91560"/>
    <lineage>
        <taxon>Archaea</taxon>
        <taxon>Methanobacteriati</taxon>
        <taxon>Methanobacteriota</taxon>
        <taxon>Stenosarchaea group</taxon>
        <taxon>Methanomicrobia</taxon>
        <taxon>Methanosarcinales</taxon>
        <taxon>Methanosarcinaceae</taxon>
        <taxon>Methanimicrococcus</taxon>
    </lineage>
</organism>
<dbReference type="Pfam" id="PF20563">
    <property type="entry name" value="DUF6773"/>
    <property type="match status" value="1"/>
</dbReference>
<sequence length="159" mass="18367">MAETKSKLDSYYSKHYDERQLISRYRISFETMWLTLILIFISGMFKVFYGPWAADNTEMMVLLSLPTTYFAVRAVWKGAYFSIQQKSYTWTIVSFTFVGLLNLAAFIISIINGGTVIENGILSENLFQFFLALPFLALVITYAVKKIMSKNEEDEEPDE</sequence>
<keyword evidence="1" id="KW-1133">Transmembrane helix</keyword>
<feature type="transmembrane region" description="Helical" evidence="1">
    <location>
        <begin position="59"/>
        <end position="76"/>
    </location>
</feature>
<evidence type="ECO:0000313" key="2">
    <source>
        <dbReference type="EMBL" id="TDQ67627.1"/>
    </source>
</evidence>
<accession>A0A484F2D5</accession>
<comment type="caution">
    <text evidence="2">The sequence shown here is derived from an EMBL/GenBank/DDBJ whole genome shotgun (WGS) entry which is preliminary data.</text>
</comment>
<proteinExistence type="predicted"/>
<dbReference type="RefSeq" id="WP_133518041.1">
    <property type="nucleotide sequence ID" value="NZ_JAHDUW010000008.1"/>
</dbReference>
<feature type="transmembrane region" description="Helical" evidence="1">
    <location>
        <begin position="33"/>
        <end position="53"/>
    </location>
</feature>
<dbReference type="InterPro" id="IPR046664">
    <property type="entry name" value="DUF6773"/>
</dbReference>
<evidence type="ECO:0000256" key="1">
    <source>
        <dbReference type="SAM" id="Phobius"/>
    </source>
</evidence>